<feature type="compositionally biased region" description="Polar residues" evidence="1">
    <location>
        <begin position="21"/>
        <end position="33"/>
    </location>
</feature>
<organism evidence="2 3">
    <name type="scientific">Trifolium subterraneum</name>
    <name type="common">Subterranean clover</name>
    <dbReference type="NCBI Taxonomy" id="3900"/>
    <lineage>
        <taxon>Eukaryota</taxon>
        <taxon>Viridiplantae</taxon>
        <taxon>Streptophyta</taxon>
        <taxon>Embryophyta</taxon>
        <taxon>Tracheophyta</taxon>
        <taxon>Spermatophyta</taxon>
        <taxon>Magnoliopsida</taxon>
        <taxon>eudicotyledons</taxon>
        <taxon>Gunneridae</taxon>
        <taxon>Pentapetalae</taxon>
        <taxon>rosids</taxon>
        <taxon>fabids</taxon>
        <taxon>Fabales</taxon>
        <taxon>Fabaceae</taxon>
        <taxon>Papilionoideae</taxon>
        <taxon>50 kb inversion clade</taxon>
        <taxon>NPAAA clade</taxon>
        <taxon>Hologalegina</taxon>
        <taxon>IRL clade</taxon>
        <taxon>Trifolieae</taxon>
        <taxon>Trifolium</taxon>
    </lineage>
</organism>
<gene>
    <name evidence="2" type="ORF">TSUD_213910</name>
</gene>
<name>A0A2Z6MH92_TRISU</name>
<dbReference type="Proteomes" id="UP000242715">
    <property type="component" value="Unassembled WGS sequence"/>
</dbReference>
<dbReference type="EMBL" id="DF973478">
    <property type="protein sequence ID" value="GAU32036.1"/>
    <property type="molecule type" value="Genomic_DNA"/>
</dbReference>
<proteinExistence type="predicted"/>
<evidence type="ECO:0000256" key="1">
    <source>
        <dbReference type="SAM" id="MobiDB-lite"/>
    </source>
</evidence>
<accession>A0A2Z6MH92</accession>
<sequence length="117" mass="13395">MSTYSEATVHLESDTDEVEINSGNGMSSQQGKENSNDYKCISDLTDDDIRGMEFSTENEATKFYELYAHLHGFARVQVTVLRGQLCELVVKRNFDYVMILFIKNLEFLFSTLLTTMN</sequence>
<keyword evidence="3" id="KW-1185">Reference proteome</keyword>
<dbReference type="OrthoDB" id="1422841at2759"/>
<reference evidence="3" key="1">
    <citation type="journal article" date="2017" name="Front. Plant Sci.">
        <title>Climate Clever Clovers: New Paradigm to Reduce the Environmental Footprint of Ruminants by Breeding Low Methanogenic Forages Utilizing Haplotype Variation.</title>
        <authorList>
            <person name="Kaur P."/>
            <person name="Appels R."/>
            <person name="Bayer P.E."/>
            <person name="Keeble-Gagnere G."/>
            <person name="Wang J."/>
            <person name="Hirakawa H."/>
            <person name="Shirasawa K."/>
            <person name="Vercoe P."/>
            <person name="Stefanova K."/>
            <person name="Durmic Z."/>
            <person name="Nichols P."/>
            <person name="Revell C."/>
            <person name="Isobe S.N."/>
            <person name="Edwards D."/>
            <person name="Erskine W."/>
        </authorList>
    </citation>
    <scope>NUCLEOTIDE SEQUENCE [LARGE SCALE GENOMIC DNA]</scope>
    <source>
        <strain evidence="3">cv. Daliak</strain>
    </source>
</reference>
<dbReference type="AlphaFoldDB" id="A0A2Z6MH92"/>
<protein>
    <recommendedName>
        <fullName evidence="4">Protein FAR1-RELATED SEQUENCE</fullName>
    </recommendedName>
</protein>
<evidence type="ECO:0000313" key="3">
    <source>
        <dbReference type="Proteomes" id="UP000242715"/>
    </source>
</evidence>
<evidence type="ECO:0000313" key="2">
    <source>
        <dbReference type="EMBL" id="GAU32036.1"/>
    </source>
</evidence>
<feature type="region of interest" description="Disordered" evidence="1">
    <location>
        <begin position="1"/>
        <end position="37"/>
    </location>
</feature>
<evidence type="ECO:0008006" key="4">
    <source>
        <dbReference type="Google" id="ProtNLM"/>
    </source>
</evidence>